<dbReference type="EMBL" id="JAFBDT010000001">
    <property type="protein sequence ID" value="MBM7560636.1"/>
    <property type="molecule type" value="Genomic_DNA"/>
</dbReference>
<feature type="domain" description="Peptidase M16 N-terminal" evidence="3">
    <location>
        <begin position="13"/>
        <end position="160"/>
    </location>
</feature>
<comment type="caution">
    <text evidence="5">The sequence shown here is derived from an EMBL/GenBank/DDBJ whole genome shotgun (WGS) entry which is preliminary data.</text>
</comment>
<dbReference type="InterPro" id="IPR001431">
    <property type="entry name" value="Pept_M16_Zn_BS"/>
</dbReference>
<dbReference type="InterPro" id="IPR007863">
    <property type="entry name" value="Peptidase_M16_C"/>
</dbReference>
<sequence length="425" mass="48057">MVKKIVLQNGLTVVTQRLKGYKSVSVGVWVKAGSSFESQSDNGMAHFIEHMVFKGTRNRSAAQIAIEIDAVGGEMNAFTAKECTCFYTKTLSGDLDLALDLLSDMMLNPTFDPDHIELEKTVIQDEINMYEDASEEIANDLIHEVLYGDHPLSLPVLGTKESVSKFNQVSVFDFFNRFYRANNMVLSIAGDFDPEQIESQVTKYFERIPEKLDLSLKTIPSPTQNWTYGFKQKDFEQVQVVIAFPGIPFDHKMSYNMSLLNQFLGGSNSSMLFQEVRENLGLTYSIFSEPTFYDEIGMLEISFGVSKEKMSETLSAIISVILELKSRIFTDQEIEHGKNHLKGSFVLGMEGSDQYMDFIGRIELFAHKEKNMDEMLAKIEETSLIGMKKLIEHCFSTGNFAMAFVGDVTESEVKTYYNKMKTALD</sequence>
<dbReference type="InterPro" id="IPR011249">
    <property type="entry name" value="Metalloenz_LuxS/M16"/>
</dbReference>
<dbReference type="PANTHER" id="PTHR11851">
    <property type="entry name" value="METALLOPROTEASE"/>
    <property type="match status" value="1"/>
</dbReference>
<keyword evidence="6" id="KW-1185">Reference proteome</keyword>
<accession>A0ABS2MML4</accession>
<evidence type="ECO:0000256" key="2">
    <source>
        <dbReference type="RuleBase" id="RU004447"/>
    </source>
</evidence>
<evidence type="ECO:0000313" key="6">
    <source>
        <dbReference type="Proteomes" id="UP000767854"/>
    </source>
</evidence>
<dbReference type="Proteomes" id="UP000767854">
    <property type="component" value="Unassembled WGS sequence"/>
</dbReference>
<reference evidence="5 6" key="1">
    <citation type="submission" date="2021-01" db="EMBL/GenBank/DDBJ databases">
        <title>Genomic Encyclopedia of Type Strains, Phase IV (KMG-IV): sequencing the most valuable type-strain genomes for metagenomic binning, comparative biology and taxonomic classification.</title>
        <authorList>
            <person name="Goeker M."/>
        </authorList>
    </citation>
    <scope>NUCLEOTIDE SEQUENCE [LARGE SCALE GENOMIC DNA]</scope>
    <source>
        <strain evidence="5 6">DSM 24436</strain>
    </source>
</reference>
<dbReference type="Pfam" id="PF00675">
    <property type="entry name" value="Peptidase_M16"/>
    <property type="match status" value="1"/>
</dbReference>
<dbReference type="PANTHER" id="PTHR11851:SF49">
    <property type="entry name" value="MITOCHONDRIAL-PROCESSING PEPTIDASE SUBUNIT ALPHA"/>
    <property type="match status" value="1"/>
</dbReference>
<dbReference type="Pfam" id="PF05193">
    <property type="entry name" value="Peptidase_M16_C"/>
    <property type="match status" value="1"/>
</dbReference>
<dbReference type="Gene3D" id="3.30.830.10">
    <property type="entry name" value="Metalloenzyme, LuxS/M16 peptidase-like"/>
    <property type="match status" value="2"/>
</dbReference>
<feature type="domain" description="Peptidase M16 C-terminal" evidence="4">
    <location>
        <begin position="170"/>
        <end position="340"/>
    </location>
</feature>
<name>A0ABS2MML4_9FIRM</name>
<dbReference type="SUPFAM" id="SSF63411">
    <property type="entry name" value="LuxS/MPP-like metallohydrolase"/>
    <property type="match status" value="2"/>
</dbReference>
<evidence type="ECO:0000256" key="1">
    <source>
        <dbReference type="ARBA" id="ARBA00007261"/>
    </source>
</evidence>
<dbReference type="InterPro" id="IPR050361">
    <property type="entry name" value="MPP/UQCRC_Complex"/>
</dbReference>
<gene>
    <name evidence="5" type="ORF">JOC49_000145</name>
</gene>
<dbReference type="RefSeq" id="WP_204661183.1">
    <property type="nucleotide sequence ID" value="NZ_JAFBDT010000001.1"/>
</dbReference>
<evidence type="ECO:0000259" key="3">
    <source>
        <dbReference type="Pfam" id="PF00675"/>
    </source>
</evidence>
<evidence type="ECO:0000259" key="4">
    <source>
        <dbReference type="Pfam" id="PF05193"/>
    </source>
</evidence>
<dbReference type="PROSITE" id="PS00143">
    <property type="entry name" value="INSULINASE"/>
    <property type="match status" value="1"/>
</dbReference>
<protein>
    <submittedName>
        <fullName evidence="5">Zn-dependent peptidase</fullName>
    </submittedName>
</protein>
<proteinExistence type="inferred from homology"/>
<comment type="similarity">
    <text evidence="1 2">Belongs to the peptidase M16 family.</text>
</comment>
<evidence type="ECO:0000313" key="5">
    <source>
        <dbReference type="EMBL" id="MBM7560636.1"/>
    </source>
</evidence>
<organism evidence="5 6">
    <name type="scientific">Fusibacter tunisiensis</name>
    <dbReference type="NCBI Taxonomy" id="1008308"/>
    <lineage>
        <taxon>Bacteria</taxon>
        <taxon>Bacillati</taxon>
        <taxon>Bacillota</taxon>
        <taxon>Clostridia</taxon>
        <taxon>Eubacteriales</taxon>
        <taxon>Eubacteriales Family XII. Incertae Sedis</taxon>
        <taxon>Fusibacter</taxon>
    </lineage>
</organism>
<dbReference type="InterPro" id="IPR011765">
    <property type="entry name" value="Pept_M16_N"/>
</dbReference>